<dbReference type="eggNOG" id="COG5354">
    <property type="taxonomic scope" value="Bacteria"/>
</dbReference>
<reference evidence="1 2" key="1">
    <citation type="journal article" date="2013" name="PLoS ONE">
        <title>Cultivation and Complete Genome Sequencing of Gloeobacter kilaueensis sp. nov., from a Lava Cave in Kilauea Caldera, Hawai'i.</title>
        <authorList>
            <person name="Saw J.H."/>
            <person name="Schatz M."/>
            <person name="Brown M.V."/>
            <person name="Kunkel D.D."/>
            <person name="Foster J.S."/>
            <person name="Shick H."/>
            <person name="Christensen S."/>
            <person name="Hou S."/>
            <person name="Wan X."/>
            <person name="Donachie S.P."/>
        </authorList>
    </citation>
    <scope>NUCLEOTIDE SEQUENCE [LARGE SCALE GENOMIC DNA]</scope>
    <source>
        <strain evidence="2">JS</strain>
    </source>
</reference>
<sequence length="371" mass="40934">MFCSFWISQAALAQSFVPEEINVCPASSGVVDPEFDSTSSQMTYFDQTQNLIRVATVTANGTIAPPSCKGPVVAPEAVLSLEGFPLKNGPEWARSERGLEIFYTSVGPDEQNWLARAFFDGSWKHQLLAMGQNRALPLASVDVNDTQPRILYARLLEEGGYDLAWRESTQATSEAAFPASITQSTGGAPRWVSGQRAITTALSDAGGIVQAVRYWIDSGRTEFLTADAGDKDEVWMWQAPEFNGESIFFAVVDEKTIRIYRRIGGLWTAINAIDPSTFSAKPKIFSPEPFVYKGRSYISLQLSTAKYDPSEIWIAAVDPAAPLVRQISDPAQPNVVRSEPEWIATPKGAYVFFNHIEKNNQFSLWRAKTGL</sequence>
<gene>
    <name evidence="1" type="ORF">GKIL_3593</name>
</gene>
<dbReference type="HOGENOM" id="CLU_677503_0_0_3"/>
<name>U5QQF7_GLOK1</name>
<dbReference type="Proteomes" id="UP000017396">
    <property type="component" value="Chromosome"/>
</dbReference>
<organism evidence="1 2">
    <name type="scientific">Gloeobacter kilaueensis (strain ATCC BAA-2537 / CCAP 1431/1 / ULC 316 / JS1)</name>
    <dbReference type="NCBI Taxonomy" id="1183438"/>
    <lineage>
        <taxon>Bacteria</taxon>
        <taxon>Bacillati</taxon>
        <taxon>Cyanobacteriota</taxon>
        <taxon>Cyanophyceae</taxon>
        <taxon>Gloeobacterales</taxon>
        <taxon>Gloeobacteraceae</taxon>
        <taxon>Gloeobacter</taxon>
    </lineage>
</organism>
<evidence type="ECO:0000313" key="2">
    <source>
        <dbReference type="Proteomes" id="UP000017396"/>
    </source>
</evidence>
<accession>U5QQF7</accession>
<keyword evidence="2" id="KW-1185">Reference proteome</keyword>
<proteinExistence type="predicted"/>
<evidence type="ECO:0000313" key="1">
    <source>
        <dbReference type="EMBL" id="AGY59839.1"/>
    </source>
</evidence>
<protein>
    <submittedName>
        <fullName evidence="1">Uncharacterized protein</fullName>
    </submittedName>
</protein>
<dbReference type="EMBL" id="CP003587">
    <property type="protein sequence ID" value="AGY59839.1"/>
    <property type="molecule type" value="Genomic_DNA"/>
</dbReference>
<dbReference type="AlphaFoldDB" id="U5QQF7"/>
<dbReference type="KEGG" id="glj:GKIL_3593"/>